<reference evidence="2 3" key="1">
    <citation type="submission" date="2014-07" db="EMBL/GenBank/DDBJ databases">
        <title>Whole Genome Sequence of the Amycolatopsis methanolica 239.</title>
        <authorList>
            <person name="Tang B."/>
        </authorList>
    </citation>
    <scope>NUCLEOTIDE SEQUENCE [LARGE SCALE GENOMIC DNA]</scope>
    <source>
        <strain evidence="2 3">239</strain>
    </source>
</reference>
<dbReference type="KEGG" id="amq:AMETH_3887"/>
<dbReference type="OrthoDB" id="242138at2"/>
<evidence type="ECO:0000313" key="3">
    <source>
        <dbReference type="Proteomes" id="UP000062973"/>
    </source>
</evidence>
<dbReference type="HOGENOM" id="CLU_2340660_0_0_11"/>
<feature type="compositionally biased region" description="Polar residues" evidence="1">
    <location>
        <begin position="8"/>
        <end position="18"/>
    </location>
</feature>
<name>A0A076MTE2_AMYME</name>
<organism evidence="2 3">
    <name type="scientific">Amycolatopsis methanolica 239</name>
    <dbReference type="NCBI Taxonomy" id="1068978"/>
    <lineage>
        <taxon>Bacteria</taxon>
        <taxon>Bacillati</taxon>
        <taxon>Actinomycetota</taxon>
        <taxon>Actinomycetes</taxon>
        <taxon>Pseudonocardiales</taxon>
        <taxon>Pseudonocardiaceae</taxon>
        <taxon>Amycolatopsis</taxon>
        <taxon>Amycolatopsis methanolica group</taxon>
    </lineage>
</organism>
<proteinExistence type="predicted"/>
<dbReference type="PATRIC" id="fig|1068978.7.peg.4162"/>
<feature type="compositionally biased region" description="Basic and acidic residues" evidence="1">
    <location>
        <begin position="19"/>
        <end position="34"/>
    </location>
</feature>
<dbReference type="STRING" id="1068978.AMETH_3887"/>
<keyword evidence="3" id="KW-1185">Reference proteome</keyword>
<dbReference type="Proteomes" id="UP000062973">
    <property type="component" value="Chromosome"/>
</dbReference>
<evidence type="ECO:0000313" key="2">
    <source>
        <dbReference type="EMBL" id="AIJ23979.1"/>
    </source>
</evidence>
<gene>
    <name evidence="2" type="ORF">AMETH_3887</name>
</gene>
<evidence type="ECO:0000256" key="1">
    <source>
        <dbReference type="SAM" id="MobiDB-lite"/>
    </source>
</evidence>
<dbReference type="AlphaFoldDB" id="A0A076MTE2"/>
<dbReference type="EMBL" id="CP009110">
    <property type="protein sequence ID" value="AIJ23979.1"/>
    <property type="molecule type" value="Genomic_DNA"/>
</dbReference>
<dbReference type="eggNOG" id="COG1503">
    <property type="taxonomic scope" value="Bacteria"/>
</dbReference>
<protein>
    <submittedName>
        <fullName evidence="2">Uncharacterized protein</fullName>
    </submittedName>
</protein>
<accession>A0A076MTE2</accession>
<sequence length="97" mass="10744">MRRDVRRSFSNPDQTSTYPRDRANPRLPARRRDQGFSSPEELVSVLTVTFAAEGPGSVVDEIMRRAWLSGARLLAVRRDDVPGGGDIAGTLRYTPTA</sequence>
<dbReference type="RefSeq" id="WP_081617557.1">
    <property type="nucleotide sequence ID" value="NZ_AQUL01000001.1"/>
</dbReference>
<feature type="region of interest" description="Disordered" evidence="1">
    <location>
        <begin position="1"/>
        <end position="38"/>
    </location>
</feature>